<dbReference type="GO" id="GO:0005730">
    <property type="term" value="C:nucleolus"/>
    <property type="evidence" value="ECO:0007669"/>
    <property type="project" value="TreeGrafter"/>
</dbReference>
<accession>A0AAE1DXA6</accession>
<sequence length="693" mass="73658">MAGTDVVRGREGVKMESHTTRPFSRGQPNRRSVSGGGGDDGAAGLGQNTRSHTLDTISGLGNHGKSRNRNGRVVNNSNNIGNNNNINRNNTNNNISSSTTNHHAQNRQHYHHKHSRAIANNTKSFSSSPNKSSNNNNNSNSNPSGNSEVLHGDQTPTLDANHSNKNIIRSNKKSSRRTVSLPKAGSRLLGHAHHPTAVSSSADGIHRNNNNSNNNSNAKTLISSATTHSHHLSDSFTVNGNNCNDNNNNVFPPIGTGGQVLTTRLESGGGATNLEGGVKGEQTSLSPRNLAGVANSRMITRGGGGVNAPSSPPEVPLSRLHFLTEPTFESLHPRTPPIHPHHGLVNGSAGGGVMGGVEGGAKVSSVAQANGIASRTNGTSLGGALRVSTLSPDVVCSQQQQPFSPSSSSEKAKGKFEKKVQLSALTEGSTTPQQGLSSPRARMSGAAEGQGGSTVANNINNNNTSKHAARETGSKSRPKKDSITTAKSLPKIAPPEEPFSIRRKIEQFRKWHEEQYMDKLVRFEVDAMGGAASKEGLRGVSYGTPQNGGIGLVDYTKVLEGKIAGGDTADDAVKLGRDVSPKPHLQHFGRGPEQTWNGRSHPVTTIVNGTCGGDMASRTVHDAQHKARPTSAATWKTWRDVNTSDAYKDVKKYIRDNDLMDEEREAWIKSWIADVEEAMLDSGDQAVTAQRTK</sequence>
<feature type="compositionally biased region" description="Polar residues" evidence="1">
    <location>
        <begin position="154"/>
        <end position="169"/>
    </location>
</feature>
<dbReference type="GO" id="GO:0005654">
    <property type="term" value="C:nucleoplasm"/>
    <property type="evidence" value="ECO:0007669"/>
    <property type="project" value="TreeGrafter"/>
</dbReference>
<feature type="compositionally biased region" description="Polar residues" evidence="1">
    <location>
        <begin position="20"/>
        <end position="32"/>
    </location>
</feature>
<organism evidence="2 3">
    <name type="scientific">Elysia crispata</name>
    <name type="common">lettuce slug</name>
    <dbReference type="NCBI Taxonomy" id="231223"/>
    <lineage>
        <taxon>Eukaryota</taxon>
        <taxon>Metazoa</taxon>
        <taxon>Spiralia</taxon>
        <taxon>Lophotrochozoa</taxon>
        <taxon>Mollusca</taxon>
        <taxon>Gastropoda</taxon>
        <taxon>Heterobranchia</taxon>
        <taxon>Euthyneura</taxon>
        <taxon>Panpulmonata</taxon>
        <taxon>Sacoglossa</taxon>
        <taxon>Placobranchoidea</taxon>
        <taxon>Plakobranchidae</taxon>
        <taxon>Elysia</taxon>
    </lineage>
</organism>
<dbReference type="PANTHER" id="PTHR16148">
    <property type="entry name" value="NF-KAPPA-B-REPRESSING FACTOR-RELATED"/>
    <property type="match status" value="1"/>
</dbReference>
<dbReference type="EMBL" id="JAWDGP010002178">
    <property type="protein sequence ID" value="KAK3784948.1"/>
    <property type="molecule type" value="Genomic_DNA"/>
</dbReference>
<dbReference type="Proteomes" id="UP001283361">
    <property type="component" value="Unassembled WGS sequence"/>
</dbReference>
<feature type="compositionally biased region" description="Gly residues" evidence="1">
    <location>
        <begin position="34"/>
        <end position="44"/>
    </location>
</feature>
<reference evidence="2" key="1">
    <citation type="journal article" date="2023" name="G3 (Bethesda)">
        <title>A reference genome for the long-term kleptoplast-retaining sea slug Elysia crispata morphotype clarki.</title>
        <authorList>
            <person name="Eastman K.E."/>
            <person name="Pendleton A.L."/>
            <person name="Shaikh M.A."/>
            <person name="Suttiyut T."/>
            <person name="Ogas R."/>
            <person name="Tomko P."/>
            <person name="Gavelis G."/>
            <person name="Widhalm J.R."/>
            <person name="Wisecaver J.H."/>
        </authorList>
    </citation>
    <scope>NUCLEOTIDE SEQUENCE</scope>
    <source>
        <strain evidence="2">ECLA1</strain>
    </source>
</reference>
<feature type="region of interest" description="Disordered" evidence="1">
    <location>
        <begin position="396"/>
        <end position="494"/>
    </location>
</feature>
<proteinExistence type="predicted"/>
<keyword evidence="3" id="KW-1185">Reference proteome</keyword>
<feature type="compositionally biased region" description="Basic residues" evidence="1">
    <location>
        <begin position="104"/>
        <end position="116"/>
    </location>
</feature>
<evidence type="ECO:0000256" key="1">
    <source>
        <dbReference type="SAM" id="MobiDB-lite"/>
    </source>
</evidence>
<dbReference type="AlphaFoldDB" id="A0AAE1DXA6"/>
<feature type="compositionally biased region" description="Low complexity" evidence="1">
    <location>
        <begin position="120"/>
        <end position="147"/>
    </location>
</feature>
<evidence type="ECO:0000313" key="2">
    <source>
        <dbReference type="EMBL" id="KAK3784948.1"/>
    </source>
</evidence>
<feature type="compositionally biased region" description="Basic and acidic residues" evidence="1">
    <location>
        <begin position="410"/>
        <end position="420"/>
    </location>
</feature>
<feature type="compositionally biased region" description="Low complexity" evidence="1">
    <location>
        <begin position="71"/>
        <end position="101"/>
    </location>
</feature>
<feature type="compositionally biased region" description="Low complexity" evidence="1">
    <location>
        <begin position="397"/>
        <end position="409"/>
    </location>
</feature>
<comment type="caution">
    <text evidence="2">The sequence shown here is derived from an EMBL/GenBank/DDBJ whole genome shotgun (WGS) entry which is preliminary data.</text>
</comment>
<protein>
    <submittedName>
        <fullName evidence="2">Uncharacterized protein</fullName>
    </submittedName>
</protein>
<feature type="region of interest" description="Disordered" evidence="1">
    <location>
        <begin position="1"/>
        <end position="219"/>
    </location>
</feature>
<name>A0AAE1DXA6_9GAST</name>
<feature type="compositionally biased region" description="Polar residues" evidence="1">
    <location>
        <begin position="47"/>
        <end position="56"/>
    </location>
</feature>
<evidence type="ECO:0000313" key="3">
    <source>
        <dbReference type="Proteomes" id="UP001283361"/>
    </source>
</evidence>
<feature type="compositionally biased region" description="Low complexity" evidence="1">
    <location>
        <begin position="208"/>
        <end position="217"/>
    </location>
</feature>
<gene>
    <name evidence="2" type="ORF">RRG08_062693</name>
</gene>
<feature type="compositionally biased region" description="Basic and acidic residues" evidence="1">
    <location>
        <begin position="468"/>
        <end position="482"/>
    </location>
</feature>
<feature type="compositionally biased region" description="Basic and acidic residues" evidence="1">
    <location>
        <begin position="7"/>
        <end position="19"/>
    </location>
</feature>
<dbReference type="PANTHER" id="PTHR16148:SF14">
    <property type="entry name" value="MYND-TYPE DOMAIN-CONTAINING PROTEIN"/>
    <property type="match status" value="1"/>
</dbReference>
<feature type="compositionally biased region" description="Polar residues" evidence="1">
    <location>
        <begin position="423"/>
        <end position="437"/>
    </location>
</feature>